<dbReference type="Pfam" id="PF03205">
    <property type="entry name" value="MobB"/>
    <property type="match status" value="1"/>
</dbReference>
<accession>A0A495AAW4</accession>
<sequence>MLIIQVVGYKNSGKTTTAGKIIEYFSQKGMRVASLKHHGHGGIPLGIKETDSEKHKKEGAVIAGVEGEGLLQLSSDTWDVEQMIAIYDFLKVEVLVIEGFKKYAFPKVVIVNREEDLVLLDQLNDIKVILTSVPLERIEVPYPIYYFSQIEALCECFTKSRFS</sequence>
<proteinExistence type="predicted"/>
<dbReference type="NCBIfam" id="TIGR00176">
    <property type="entry name" value="mobB"/>
    <property type="match status" value="1"/>
</dbReference>
<evidence type="ECO:0000313" key="3">
    <source>
        <dbReference type="Proteomes" id="UP000269301"/>
    </source>
</evidence>
<dbReference type="EMBL" id="RBZP01000001">
    <property type="protein sequence ID" value="RKQ37241.1"/>
    <property type="molecule type" value="Genomic_DNA"/>
</dbReference>
<evidence type="ECO:0000313" key="2">
    <source>
        <dbReference type="EMBL" id="RKQ37241.1"/>
    </source>
</evidence>
<dbReference type="GO" id="GO:0005525">
    <property type="term" value="F:GTP binding"/>
    <property type="evidence" value="ECO:0007669"/>
    <property type="project" value="InterPro"/>
</dbReference>
<gene>
    <name evidence="2" type="primary">mobB</name>
    <name evidence="2" type="ORF">D8M06_00050</name>
</gene>
<organism evidence="2 3">
    <name type="scientific">Oceanobacillus halophilus</name>
    <dbReference type="NCBI Taxonomy" id="930130"/>
    <lineage>
        <taxon>Bacteria</taxon>
        <taxon>Bacillati</taxon>
        <taxon>Bacillota</taxon>
        <taxon>Bacilli</taxon>
        <taxon>Bacillales</taxon>
        <taxon>Bacillaceae</taxon>
        <taxon>Oceanobacillus</taxon>
    </lineage>
</organism>
<keyword evidence="3" id="KW-1185">Reference proteome</keyword>
<name>A0A495AAW4_9BACI</name>
<reference evidence="2 3" key="1">
    <citation type="journal article" date="2016" name="Int. J. Syst. Evol. Microbiol.">
        <title>Oceanobacillus halophilus sp. nov., a novel moderately halophilic bacterium from a hypersaline lake.</title>
        <authorList>
            <person name="Amoozegar M.A."/>
            <person name="Bagheri M."/>
            <person name="Makhdoumi A."/>
            <person name="Nikou M.M."/>
            <person name="Fazeli S.A.S."/>
            <person name="Schumann P."/>
            <person name="Sproer C."/>
            <person name="Sanchez-Porro C."/>
            <person name="Ventosa A."/>
        </authorList>
    </citation>
    <scope>NUCLEOTIDE SEQUENCE [LARGE SCALE GENOMIC DNA]</scope>
    <source>
        <strain evidence="2 3">DSM 23996</strain>
    </source>
</reference>
<dbReference type="PANTHER" id="PTHR40072:SF1">
    <property type="entry name" value="MOLYBDOPTERIN-GUANINE DINUCLEOTIDE BIOSYNTHESIS ADAPTER PROTEIN"/>
    <property type="match status" value="1"/>
</dbReference>
<dbReference type="PANTHER" id="PTHR40072">
    <property type="entry name" value="MOLYBDOPTERIN-GUANINE DINUCLEOTIDE BIOSYNTHESIS ADAPTER PROTEIN-RELATED"/>
    <property type="match status" value="1"/>
</dbReference>
<evidence type="ECO:0000259" key="1">
    <source>
        <dbReference type="Pfam" id="PF03205"/>
    </source>
</evidence>
<protein>
    <submittedName>
        <fullName evidence="2">Molybdopterin-guanine dinucleotide biosynthesis protein B</fullName>
    </submittedName>
</protein>
<dbReference type="Proteomes" id="UP000269301">
    <property type="component" value="Unassembled WGS sequence"/>
</dbReference>
<dbReference type="InterPro" id="IPR004435">
    <property type="entry name" value="MobB_dom"/>
</dbReference>
<dbReference type="SUPFAM" id="SSF52540">
    <property type="entry name" value="P-loop containing nucleoside triphosphate hydrolases"/>
    <property type="match status" value="1"/>
</dbReference>
<dbReference type="AlphaFoldDB" id="A0A495AAW4"/>
<feature type="domain" description="Molybdopterin-guanine dinucleotide biosynthesis protein B (MobB)" evidence="1">
    <location>
        <begin position="3"/>
        <end position="118"/>
    </location>
</feature>
<dbReference type="GO" id="GO:0006777">
    <property type="term" value="P:Mo-molybdopterin cofactor biosynthetic process"/>
    <property type="evidence" value="ECO:0007669"/>
    <property type="project" value="InterPro"/>
</dbReference>
<dbReference type="OrthoDB" id="9786803at2"/>
<comment type="caution">
    <text evidence="2">The sequence shown here is derived from an EMBL/GenBank/DDBJ whole genome shotgun (WGS) entry which is preliminary data.</text>
</comment>
<dbReference type="RefSeq" id="WP_121202323.1">
    <property type="nucleotide sequence ID" value="NZ_RBZP01000001.1"/>
</dbReference>
<dbReference type="Gene3D" id="3.40.50.300">
    <property type="entry name" value="P-loop containing nucleotide triphosphate hydrolases"/>
    <property type="match status" value="1"/>
</dbReference>
<dbReference type="InterPro" id="IPR027417">
    <property type="entry name" value="P-loop_NTPase"/>
</dbReference>
<dbReference type="InterPro" id="IPR052539">
    <property type="entry name" value="MGD_biosynthesis_adapter"/>
</dbReference>